<evidence type="ECO:0000259" key="2">
    <source>
        <dbReference type="Pfam" id="PF18172"/>
    </source>
</evidence>
<evidence type="ECO:0000313" key="6">
    <source>
        <dbReference type="Proteomes" id="UP000254794"/>
    </source>
</evidence>
<dbReference type="Pfam" id="PF18227">
    <property type="entry name" value="LepB_GAP_C"/>
    <property type="match status" value="1"/>
</dbReference>
<dbReference type="EMBL" id="UGOD01000001">
    <property type="protein sequence ID" value="STX50422.1"/>
    <property type="molecule type" value="Genomic_DNA"/>
</dbReference>
<proteinExistence type="predicted"/>
<keyword evidence="6" id="KW-1185">Reference proteome</keyword>
<reference evidence="5 6" key="1">
    <citation type="submission" date="2018-06" db="EMBL/GenBank/DDBJ databases">
        <authorList>
            <consortium name="Pathogen Informatics"/>
            <person name="Doyle S."/>
        </authorList>
    </citation>
    <scope>NUCLEOTIDE SEQUENCE [LARGE SCALE GENOMIC DNA]</scope>
    <source>
        <strain evidence="5 6">NCTC13316</strain>
    </source>
</reference>
<dbReference type="Pfam" id="PF18172">
    <property type="entry name" value="LepB_GAP_N"/>
    <property type="match status" value="1"/>
</dbReference>
<keyword evidence="1" id="KW-1133">Transmembrane helix</keyword>
<evidence type="ECO:0000256" key="1">
    <source>
        <dbReference type="SAM" id="Phobius"/>
    </source>
</evidence>
<dbReference type="OrthoDB" id="5619798at2"/>
<feature type="domain" description="LepB GAP" evidence="2">
    <location>
        <begin position="355"/>
        <end position="545"/>
    </location>
</feature>
<dbReference type="Gene3D" id="1.25.40.830">
    <property type="match status" value="1"/>
</dbReference>
<accession>A0A378JQM1</accession>
<protein>
    <submittedName>
        <fullName evidence="5">LepB protein</fullName>
    </submittedName>
</protein>
<keyword evidence="1" id="KW-0472">Membrane</keyword>
<dbReference type="RefSeq" id="WP_115330141.1">
    <property type="nucleotide sequence ID" value="NZ_CAAAHP010000004.1"/>
</dbReference>
<name>A0A378JQM1_9GAMM</name>
<organism evidence="5 6">
    <name type="scientific">Legionella busanensis</name>
    <dbReference type="NCBI Taxonomy" id="190655"/>
    <lineage>
        <taxon>Bacteria</taxon>
        <taxon>Pseudomonadati</taxon>
        <taxon>Pseudomonadota</taxon>
        <taxon>Gammaproteobacteria</taxon>
        <taxon>Legionellales</taxon>
        <taxon>Legionellaceae</taxon>
        <taxon>Legionella</taxon>
    </lineage>
</organism>
<dbReference type="Pfam" id="PF18640">
    <property type="entry name" value="LepB_N"/>
    <property type="match status" value="1"/>
</dbReference>
<dbReference type="InterPro" id="IPR041585">
    <property type="entry name" value="LepB_GAP_N"/>
</dbReference>
<evidence type="ECO:0000259" key="4">
    <source>
        <dbReference type="Pfam" id="PF18640"/>
    </source>
</evidence>
<dbReference type="Proteomes" id="UP000254794">
    <property type="component" value="Unassembled WGS sequence"/>
</dbReference>
<sequence>MLFYKEHELIKIDNKKGGKNKSDVDGFYKDSQGREFFIKKPKDQKELFTELFAGLLLKEFMSRGLIDETYFSSLICADLIKFADGSYGLIQPKIAFTELYKIIGTGDRKGSDRDPLTEMLAGPSYYPALTQQGQYFGLSISLMFSLLLGDYSVHSGNVVILKPPSRQNGNESLDKEEKDIPFVKQFGRIDWGAAFRYFAHPENNKDILNPYEYQGLFNFKWFTKGYIANYKNVVGLFSAIADKASDLQSRLTASDNILKDIVNSAFSKIPADLLSQSTKDELASYLAIPDFAQINFGHSDEYKDVAEIFSGILDSRLDMIAGIKERISANKEDLSQQSVYQSVILTSAPITSTVLTTEPNIPFPDQLTFWLSLFNENKPLDLTKLNLTDLAGKFNLYIDLLSHQAEIFNLWQHEPHSNINIFARYYKGEAQAMLGNAFVAQYRESTILSRLFSLNLESAATSRFAPYQIPIVEYKKENPDSLWLFIETVLNRGYDVITYLNVLKKTQGLKDKNLNNPELIKEKFLPLKRALGQFAQASMMLNEQLEGSSIKLNPDNQPRFESSFFYPISDKELSLMNGDQLVTICLEELNATKPSNLVGRLIKRDDVWQKIESAYVEGNFSDRVDNPQGKMKSLRQWRQAFLEFQLQKNNFDKAEKLDKTEVVFELLTLGYEELPDFLQKDEEISDAFNQRKELLNSWQLYLNTEERFLKANLVKDRVTTYSDLTRVFNELPIRLQETYQIKQQNYQKQVEDEIKESNYMQCFAEFNKQTTVAESYAMFLHLKKFFAELPSAIKTKYQAGFYAIQITRAYHKELLENKVITGHEPIGKINIVLQLAHLYPACNETIFSDSIFWQAIKLSEKEAFTAEIAHDLLVLKTFYQTKYKPENDKIFGKEYNQSVKEFYKEALNIRLSSLSIPQQVQAITDKAHSLFQPRHSTRRLLADALMIVGILFAGLGLAIMARRYSKNKPIFFSQAITKREDELRKEWLIKNPLEEKKDEACLFTLPTISIQA</sequence>
<dbReference type="InterPro" id="IPR040519">
    <property type="entry name" value="LepB_N"/>
</dbReference>
<feature type="domain" description="LepB N-terminal" evidence="4">
    <location>
        <begin position="125"/>
        <end position="320"/>
    </location>
</feature>
<dbReference type="Gene3D" id="1.20.120.1700">
    <property type="match status" value="1"/>
</dbReference>
<dbReference type="InterPro" id="IPR040484">
    <property type="entry name" value="LepB_GAP_C"/>
</dbReference>
<evidence type="ECO:0000259" key="3">
    <source>
        <dbReference type="Pfam" id="PF18227"/>
    </source>
</evidence>
<feature type="transmembrane region" description="Helical" evidence="1">
    <location>
        <begin position="940"/>
        <end position="961"/>
    </location>
</feature>
<dbReference type="AlphaFoldDB" id="A0A378JQM1"/>
<gene>
    <name evidence="5" type="ORF">NCTC13316_00503</name>
</gene>
<evidence type="ECO:0000313" key="5">
    <source>
        <dbReference type="EMBL" id="STX50422.1"/>
    </source>
</evidence>
<feature type="domain" description="LepB GAP" evidence="3">
    <location>
        <begin position="560"/>
        <end position="639"/>
    </location>
</feature>
<keyword evidence="1" id="KW-0812">Transmembrane</keyword>